<gene>
    <name evidence="1" type="ORF">Cflav_PD4254</name>
</gene>
<organism evidence="1 2">
    <name type="scientific">Pedosphaera parvula (strain Ellin514)</name>
    <dbReference type="NCBI Taxonomy" id="320771"/>
    <lineage>
        <taxon>Bacteria</taxon>
        <taxon>Pseudomonadati</taxon>
        <taxon>Verrucomicrobiota</taxon>
        <taxon>Pedosphaerae</taxon>
        <taxon>Pedosphaerales</taxon>
        <taxon>Pedosphaeraceae</taxon>
        <taxon>Pedosphaera</taxon>
    </lineage>
</organism>
<dbReference type="EMBL" id="ABOX02000009">
    <property type="protein sequence ID" value="EEF61576.1"/>
    <property type="molecule type" value="Genomic_DNA"/>
</dbReference>
<evidence type="ECO:0000313" key="2">
    <source>
        <dbReference type="Proteomes" id="UP000003688"/>
    </source>
</evidence>
<accession>B9XF78</accession>
<protein>
    <submittedName>
        <fullName evidence="1">Uncharacterized protein</fullName>
    </submittedName>
</protein>
<dbReference type="Proteomes" id="UP000003688">
    <property type="component" value="Unassembled WGS sequence"/>
</dbReference>
<evidence type="ECO:0000313" key="1">
    <source>
        <dbReference type="EMBL" id="EEF61576.1"/>
    </source>
</evidence>
<sequence>MLFVTRYRLPTLTGVVVTLAQVAPGEADVDDCRTYPVQLVPQEKTILFPITSAKLTVGASKMWTRCHTASDSELWYHVLAETSSAEAA</sequence>
<dbReference type="STRING" id="320771.Cflav_PD4254"/>
<proteinExistence type="predicted"/>
<keyword evidence="2" id="KW-1185">Reference proteome</keyword>
<name>B9XF78_PEDPL</name>
<reference evidence="1 2" key="1">
    <citation type="journal article" date="2011" name="J. Bacteriol.">
        <title>Genome sequence of 'Pedosphaera parvula' Ellin514, an aerobic Verrucomicrobial isolate from pasture soil.</title>
        <authorList>
            <person name="Kant R."/>
            <person name="van Passel M.W."/>
            <person name="Sangwan P."/>
            <person name="Palva A."/>
            <person name="Lucas S."/>
            <person name="Copeland A."/>
            <person name="Lapidus A."/>
            <person name="Glavina Del Rio T."/>
            <person name="Dalin E."/>
            <person name="Tice H."/>
            <person name="Bruce D."/>
            <person name="Goodwin L."/>
            <person name="Pitluck S."/>
            <person name="Chertkov O."/>
            <person name="Larimer F.W."/>
            <person name="Land M.L."/>
            <person name="Hauser L."/>
            <person name="Brettin T.S."/>
            <person name="Detter J.C."/>
            <person name="Han S."/>
            <person name="de Vos W.M."/>
            <person name="Janssen P.H."/>
            <person name="Smidt H."/>
        </authorList>
    </citation>
    <scope>NUCLEOTIDE SEQUENCE [LARGE SCALE GENOMIC DNA]</scope>
    <source>
        <strain evidence="1 2">Ellin514</strain>
    </source>
</reference>
<dbReference type="AlphaFoldDB" id="B9XF78"/>
<comment type="caution">
    <text evidence="1">The sequence shown here is derived from an EMBL/GenBank/DDBJ whole genome shotgun (WGS) entry which is preliminary data.</text>
</comment>